<protein>
    <submittedName>
        <fullName evidence="2">Uncharacterized protein</fullName>
    </submittedName>
</protein>
<dbReference type="AlphaFoldDB" id="A0A4R4W5D9"/>
<dbReference type="OrthoDB" id="5181393at2"/>
<sequence length="255" mass="27534">MSAVLDRPPALPRGTTATNRLRQVLFAMMSGTRPMLVGYWIVMVVSFVAVGVGFKLATGGIEHSTWDYGTQSPKYFSMALGITVTPAFFSLLIAQGVTRRMFSVAAGIYLTGAAVATAALWVLVYQVEHGLYDWRGWAQTLANPHLFGDTSQAGLIFAEFFLLILSHEAAGWLLGITFYRFGFWRGVALLPLAVVPAAAAEFLLIAQWLADALNGIGYHRPPLAVAVPTILVVSALGVYVGYLLLRPMALKPAKG</sequence>
<proteinExistence type="predicted"/>
<dbReference type="RefSeq" id="WP_132327150.1">
    <property type="nucleotide sequence ID" value="NZ_SMKR01000253.1"/>
</dbReference>
<feature type="transmembrane region" description="Helical" evidence="1">
    <location>
        <begin position="222"/>
        <end position="245"/>
    </location>
</feature>
<evidence type="ECO:0000256" key="1">
    <source>
        <dbReference type="SAM" id="Phobius"/>
    </source>
</evidence>
<evidence type="ECO:0000313" key="3">
    <source>
        <dbReference type="Proteomes" id="UP000295172"/>
    </source>
</evidence>
<gene>
    <name evidence="2" type="ORF">E1218_33975</name>
</gene>
<dbReference type="EMBL" id="SMKR01000253">
    <property type="protein sequence ID" value="TDD13818.1"/>
    <property type="molecule type" value="Genomic_DNA"/>
</dbReference>
<reference evidence="2 3" key="1">
    <citation type="submission" date="2019-02" db="EMBL/GenBank/DDBJ databases">
        <title>Draft genome sequences of novel Actinobacteria.</title>
        <authorList>
            <person name="Sahin N."/>
            <person name="Ay H."/>
            <person name="Saygin H."/>
        </authorList>
    </citation>
    <scope>NUCLEOTIDE SEQUENCE [LARGE SCALE GENOMIC DNA]</scope>
    <source>
        <strain evidence="2 3">16K104</strain>
    </source>
</reference>
<feature type="transmembrane region" description="Helical" evidence="1">
    <location>
        <begin position="187"/>
        <end position="210"/>
    </location>
</feature>
<keyword evidence="3" id="KW-1185">Reference proteome</keyword>
<keyword evidence="1" id="KW-0472">Membrane</keyword>
<evidence type="ECO:0000313" key="2">
    <source>
        <dbReference type="EMBL" id="TDD13818.1"/>
    </source>
</evidence>
<comment type="caution">
    <text evidence="2">The sequence shown here is derived from an EMBL/GenBank/DDBJ whole genome shotgun (WGS) entry which is preliminary data.</text>
</comment>
<name>A0A4R4W5D9_9ACTN</name>
<feature type="transmembrane region" description="Helical" evidence="1">
    <location>
        <begin position="75"/>
        <end position="94"/>
    </location>
</feature>
<feature type="transmembrane region" description="Helical" evidence="1">
    <location>
        <begin position="36"/>
        <end position="55"/>
    </location>
</feature>
<organism evidence="2 3">
    <name type="scientific">Kribbella turkmenica</name>
    <dbReference type="NCBI Taxonomy" id="2530375"/>
    <lineage>
        <taxon>Bacteria</taxon>
        <taxon>Bacillati</taxon>
        <taxon>Actinomycetota</taxon>
        <taxon>Actinomycetes</taxon>
        <taxon>Propionibacteriales</taxon>
        <taxon>Kribbellaceae</taxon>
        <taxon>Kribbella</taxon>
    </lineage>
</organism>
<feature type="transmembrane region" description="Helical" evidence="1">
    <location>
        <begin position="153"/>
        <end position="175"/>
    </location>
</feature>
<keyword evidence="1" id="KW-0812">Transmembrane</keyword>
<keyword evidence="1" id="KW-1133">Transmembrane helix</keyword>
<feature type="transmembrane region" description="Helical" evidence="1">
    <location>
        <begin position="106"/>
        <end position="127"/>
    </location>
</feature>
<accession>A0A4R4W5D9</accession>
<dbReference type="Proteomes" id="UP000295172">
    <property type="component" value="Unassembled WGS sequence"/>
</dbReference>